<evidence type="ECO:0000259" key="13">
    <source>
        <dbReference type="PROSITE" id="PS51846"/>
    </source>
</evidence>
<evidence type="ECO:0000256" key="4">
    <source>
        <dbReference type="ARBA" id="ARBA00022692"/>
    </source>
</evidence>
<gene>
    <name evidence="14" type="ORF">FYJ58_10285</name>
</gene>
<proteinExistence type="inferred from homology"/>
<dbReference type="SUPFAM" id="SSF56176">
    <property type="entry name" value="FAD-binding/transporter-associated domain-like"/>
    <property type="match status" value="1"/>
</dbReference>
<dbReference type="RefSeq" id="WP_154519655.1">
    <property type="nucleotide sequence ID" value="NZ_VUMT01000015.1"/>
</dbReference>
<dbReference type="InterPro" id="IPR051676">
    <property type="entry name" value="UPF0053_domain"/>
</dbReference>
<dbReference type="EMBL" id="VUMT01000015">
    <property type="protein sequence ID" value="MSS64259.1"/>
    <property type="molecule type" value="Genomic_DNA"/>
</dbReference>
<dbReference type="GO" id="GO:0050660">
    <property type="term" value="F:flavin adenine dinucleotide binding"/>
    <property type="evidence" value="ECO:0007669"/>
    <property type="project" value="InterPro"/>
</dbReference>
<keyword evidence="3" id="KW-1003">Cell membrane</keyword>
<keyword evidence="5" id="KW-0677">Repeat</keyword>
<feature type="domain" description="CBS" evidence="12">
    <location>
        <begin position="216"/>
        <end position="275"/>
    </location>
</feature>
<dbReference type="PANTHER" id="PTHR43099:SF2">
    <property type="entry name" value="UPF0053 PROTEIN YRKA"/>
    <property type="match status" value="1"/>
</dbReference>
<dbReference type="PROSITE" id="PS51371">
    <property type="entry name" value="CBS"/>
    <property type="match status" value="2"/>
</dbReference>
<evidence type="ECO:0000256" key="3">
    <source>
        <dbReference type="ARBA" id="ARBA00022475"/>
    </source>
</evidence>
<dbReference type="InterPro" id="IPR036318">
    <property type="entry name" value="FAD-bd_PCMH-like_sf"/>
</dbReference>
<evidence type="ECO:0000256" key="5">
    <source>
        <dbReference type="ARBA" id="ARBA00022737"/>
    </source>
</evidence>
<evidence type="ECO:0000259" key="12">
    <source>
        <dbReference type="PROSITE" id="PS51371"/>
    </source>
</evidence>
<evidence type="ECO:0000256" key="10">
    <source>
        <dbReference type="PROSITE-ProRule" id="PRU01193"/>
    </source>
</evidence>
<reference evidence="14 15" key="1">
    <citation type="submission" date="2019-08" db="EMBL/GenBank/DDBJ databases">
        <title>In-depth cultivation of the pig gut microbiome towards novel bacterial diversity and tailored functional studies.</title>
        <authorList>
            <person name="Wylensek D."/>
            <person name="Hitch T.C.A."/>
            <person name="Clavel T."/>
        </authorList>
    </citation>
    <scope>NUCLEOTIDE SEQUENCE [LARGE SCALE GENOMIC DNA]</scope>
    <source>
        <strain evidence="14 15">WCA-693-APC-MOT-I</strain>
    </source>
</reference>
<evidence type="ECO:0000256" key="6">
    <source>
        <dbReference type="ARBA" id="ARBA00022989"/>
    </source>
</evidence>
<evidence type="ECO:0000313" key="14">
    <source>
        <dbReference type="EMBL" id="MSS64259.1"/>
    </source>
</evidence>
<dbReference type="AlphaFoldDB" id="A0A6L5Y060"/>
<dbReference type="InterPro" id="IPR005170">
    <property type="entry name" value="Transptr-assoc_dom"/>
</dbReference>
<sequence length="434" mass="48400">MDPSDVTQIIILFLLISLSAFFSSAETALTAVNKIRIRSLAEEGVKSAIIVNKLIEDPTKMLGAILIGNNIVNLTASSLSTTIAIHLCNKMGMGNNASIGIGIATAIVTILILIFGEITPKTLATLNSEKLALSYGKIIYFLGQLLTPAIYIVNKLSLALLLLFHIDPNEKVASMTENELRTIVNVSHEEGVIETEERHMITNVVDFGDSLAKDVMVPHIDMEFTNVNATYDELVSDFEEEKFSRLPVYEDSRDNVIGIINLKDVFFYKGKKEDFHIRDFMRDPYFTYEYQKTSELLLELRKASSSVAIVLDEYGSTAGLITLEDLLEEIVGDIKDEYDDDEEDQIQQIAPNEYMIEGSTKLDDINDSLGLTLESDDYNSIAGHIINLLEHLPVVGESVTEGNITFTVHTMDKNRIDKVHVKLLSNIEEEPEKE</sequence>
<dbReference type="Pfam" id="PF01595">
    <property type="entry name" value="CNNM"/>
    <property type="match status" value="1"/>
</dbReference>
<evidence type="ECO:0000256" key="2">
    <source>
        <dbReference type="ARBA" id="ARBA00006337"/>
    </source>
</evidence>
<feature type="transmembrane region" description="Helical" evidence="11">
    <location>
        <begin position="6"/>
        <end position="29"/>
    </location>
</feature>
<feature type="domain" description="CNNM transmembrane" evidence="13">
    <location>
        <begin position="1"/>
        <end position="197"/>
    </location>
</feature>
<evidence type="ECO:0000256" key="1">
    <source>
        <dbReference type="ARBA" id="ARBA00004651"/>
    </source>
</evidence>
<dbReference type="InterPro" id="IPR016169">
    <property type="entry name" value="FAD-bd_PCMH_sub2"/>
</dbReference>
<comment type="similarity">
    <text evidence="2">Belongs to the UPF0053 family.</text>
</comment>
<keyword evidence="8 10" id="KW-0472">Membrane</keyword>
<evidence type="ECO:0000256" key="9">
    <source>
        <dbReference type="PROSITE-ProRule" id="PRU00703"/>
    </source>
</evidence>
<feature type="domain" description="CBS" evidence="12">
    <location>
        <begin position="280"/>
        <end position="337"/>
    </location>
</feature>
<dbReference type="PROSITE" id="PS51846">
    <property type="entry name" value="CNNM"/>
    <property type="match status" value="1"/>
</dbReference>
<dbReference type="Pfam" id="PF03471">
    <property type="entry name" value="CorC_HlyC"/>
    <property type="match status" value="1"/>
</dbReference>
<feature type="transmembrane region" description="Helical" evidence="11">
    <location>
        <begin position="99"/>
        <end position="118"/>
    </location>
</feature>
<dbReference type="InterPro" id="IPR046342">
    <property type="entry name" value="CBS_dom_sf"/>
</dbReference>
<dbReference type="PANTHER" id="PTHR43099">
    <property type="entry name" value="UPF0053 PROTEIN YRKA"/>
    <property type="match status" value="1"/>
</dbReference>
<evidence type="ECO:0000313" key="15">
    <source>
        <dbReference type="Proteomes" id="UP000482209"/>
    </source>
</evidence>
<keyword evidence="7 9" id="KW-0129">CBS domain</keyword>
<dbReference type="SMART" id="SM01091">
    <property type="entry name" value="CorC_HlyC"/>
    <property type="match status" value="1"/>
</dbReference>
<feature type="transmembrane region" description="Helical" evidence="11">
    <location>
        <begin position="138"/>
        <end position="164"/>
    </location>
</feature>
<organism evidence="14 15">
    <name type="scientific">Velocimicrobium porci</name>
    <dbReference type="NCBI Taxonomy" id="2606634"/>
    <lineage>
        <taxon>Bacteria</taxon>
        <taxon>Bacillati</taxon>
        <taxon>Bacillota</taxon>
        <taxon>Clostridia</taxon>
        <taxon>Lachnospirales</taxon>
        <taxon>Lachnospiraceae</taxon>
        <taxon>Velocimicrobium</taxon>
    </lineage>
</organism>
<dbReference type="FunFam" id="3.10.580.10:FF:000002">
    <property type="entry name" value="Magnesium/cobalt efflux protein CorC"/>
    <property type="match status" value="1"/>
</dbReference>
<evidence type="ECO:0000256" key="8">
    <source>
        <dbReference type="ARBA" id="ARBA00023136"/>
    </source>
</evidence>
<evidence type="ECO:0000256" key="11">
    <source>
        <dbReference type="SAM" id="Phobius"/>
    </source>
</evidence>
<comment type="caution">
    <text evidence="14">The sequence shown here is derived from an EMBL/GenBank/DDBJ whole genome shotgun (WGS) entry which is preliminary data.</text>
</comment>
<dbReference type="SUPFAM" id="SSF54631">
    <property type="entry name" value="CBS-domain pair"/>
    <property type="match status" value="1"/>
</dbReference>
<dbReference type="InterPro" id="IPR002550">
    <property type="entry name" value="CNNM"/>
</dbReference>
<protein>
    <submittedName>
        <fullName evidence="14">HlyC/CorC family transporter</fullName>
    </submittedName>
</protein>
<dbReference type="InterPro" id="IPR000644">
    <property type="entry name" value="CBS_dom"/>
</dbReference>
<dbReference type="CDD" id="cd04590">
    <property type="entry name" value="CBS_pair_CorC_HlyC_assoc"/>
    <property type="match status" value="1"/>
</dbReference>
<dbReference type="Proteomes" id="UP000482209">
    <property type="component" value="Unassembled WGS sequence"/>
</dbReference>
<keyword evidence="6 10" id="KW-1133">Transmembrane helix</keyword>
<accession>A0A6L5Y060</accession>
<keyword evidence="15" id="KW-1185">Reference proteome</keyword>
<keyword evidence="4 10" id="KW-0812">Transmembrane</keyword>
<dbReference type="InterPro" id="IPR044751">
    <property type="entry name" value="Ion_transp-like_CBS"/>
</dbReference>
<name>A0A6L5Y060_9FIRM</name>
<dbReference type="Gene3D" id="3.10.580.10">
    <property type="entry name" value="CBS-domain"/>
    <property type="match status" value="1"/>
</dbReference>
<dbReference type="Gene3D" id="3.30.465.10">
    <property type="match status" value="1"/>
</dbReference>
<comment type="subcellular location">
    <subcellularLocation>
        <location evidence="1">Cell membrane</location>
        <topology evidence="1">Multi-pass membrane protein</topology>
    </subcellularLocation>
</comment>
<dbReference type="Pfam" id="PF00571">
    <property type="entry name" value="CBS"/>
    <property type="match status" value="2"/>
</dbReference>
<evidence type="ECO:0000256" key="7">
    <source>
        <dbReference type="ARBA" id="ARBA00023122"/>
    </source>
</evidence>
<dbReference type="GO" id="GO:0005886">
    <property type="term" value="C:plasma membrane"/>
    <property type="evidence" value="ECO:0007669"/>
    <property type="project" value="UniProtKB-SubCell"/>
</dbReference>